<proteinExistence type="predicted"/>
<name>A0A919GDH4_9ACTN</name>
<dbReference type="Pfam" id="PF19692">
    <property type="entry name" value="DUF6193"/>
    <property type="match status" value="1"/>
</dbReference>
<dbReference type="Proteomes" id="UP000617734">
    <property type="component" value="Unassembled WGS sequence"/>
</dbReference>
<evidence type="ECO:0000313" key="2">
    <source>
        <dbReference type="EMBL" id="GHH82506.1"/>
    </source>
</evidence>
<dbReference type="EMBL" id="BNBO01000059">
    <property type="protein sequence ID" value="GHH82506.1"/>
    <property type="molecule type" value="Genomic_DNA"/>
</dbReference>
<dbReference type="AlphaFoldDB" id="A0A919GDH4"/>
<dbReference type="RefSeq" id="WP_190214729.1">
    <property type="nucleotide sequence ID" value="NZ_BNBO01000059.1"/>
</dbReference>
<gene>
    <name evidence="2" type="ORF">GCM10018781_67540</name>
</gene>
<dbReference type="InterPro" id="IPR045682">
    <property type="entry name" value="DUF6193"/>
</dbReference>
<dbReference type="GeneID" id="95357024"/>
<reference evidence="2" key="2">
    <citation type="submission" date="2020-09" db="EMBL/GenBank/DDBJ databases">
        <authorList>
            <person name="Sun Q."/>
            <person name="Ohkuma M."/>
        </authorList>
    </citation>
    <scope>NUCLEOTIDE SEQUENCE</scope>
    <source>
        <strain evidence="2">JCM 4646</strain>
    </source>
</reference>
<sequence>MTSLPPDRSPAPAALPPALPGPAAGSTTLAAGLRRTAAELGLDLPALEEKWERQVEFHDDGGGRLVTVFALPEETGFRVRCRARGAWLAGGVTADLAAVAWAVAAWTGGCGLEGTRETAPFIRFRPWALDHEREPFDQVELAWRHLIDSFHTSPGDRHPHVLALLEAAHAQPALRRLRPVTSHFVLWFSTRATFPYTRAGYSIDPHHTGWYLVRDKGELIARTATPEEAVLLTVAALPENTGPAH</sequence>
<evidence type="ECO:0000256" key="1">
    <source>
        <dbReference type="SAM" id="MobiDB-lite"/>
    </source>
</evidence>
<protein>
    <submittedName>
        <fullName evidence="2">Uncharacterized protein</fullName>
    </submittedName>
</protein>
<organism evidence="2 3">
    <name type="scientific">Kitasatospora indigofera</name>
    <dbReference type="NCBI Taxonomy" id="67307"/>
    <lineage>
        <taxon>Bacteria</taxon>
        <taxon>Bacillati</taxon>
        <taxon>Actinomycetota</taxon>
        <taxon>Actinomycetes</taxon>
        <taxon>Kitasatosporales</taxon>
        <taxon>Streptomycetaceae</taxon>
        <taxon>Kitasatospora</taxon>
    </lineage>
</organism>
<reference evidence="2" key="1">
    <citation type="journal article" date="2014" name="Int. J. Syst. Evol. Microbiol.">
        <title>Complete genome sequence of Corynebacterium casei LMG S-19264T (=DSM 44701T), isolated from a smear-ripened cheese.</title>
        <authorList>
            <consortium name="US DOE Joint Genome Institute (JGI-PGF)"/>
            <person name="Walter F."/>
            <person name="Albersmeier A."/>
            <person name="Kalinowski J."/>
            <person name="Ruckert C."/>
        </authorList>
    </citation>
    <scope>NUCLEOTIDE SEQUENCE</scope>
    <source>
        <strain evidence="2">JCM 4646</strain>
    </source>
</reference>
<feature type="region of interest" description="Disordered" evidence="1">
    <location>
        <begin position="1"/>
        <end position="22"/>
    </location>
</feature>
<feature type="compositionally biased region" description="Pro residues" evidence="1">
    <location>
        <begin position="7"/>
        <end position="20"/>
    </location>
</feature>
<accession>A0A919GDH4</accession>
<comment type="caution">
    <text evidence="2">The sequence shown here is derived from an EMBL/GenBank/DDBJ whole genome shotgun (WGS) entry which is preliminary data.</text>
</comment>
<keyword evidence="3" id="KW-1185">Reference proteome</keyword>
<evidence type="ECO:0000313" key="3">
    <source>
        <dbReference type="Proteomes" id="UP000617734"/>
    </source>
</evidence>